<proteinExistence type="predicted"/>
<protein>
    <submittedName>
        <fullName evidence="2">Right-handed parallel beta-helix repeat-containing protein</fullName>
    </submittedName>
</protein>
<dbReference type="Pfam" id="PF13229">
    <property type="entry name" value="Beta_helix"/>
    <property type="match status" value="1"/>
</dbReference>
<dbReference type="Proteomes" id="UP000429595">
    <property type="component" value="Unassembled WGS sequence"/>
</dbReference>
<accession>A0A6I1FIB9</accession>
<evidence type="ECO:0000313" key="2">
    <source>
        <dbReference type="EMBL" id="KAB7708181.1"/>
    </source>
</evidence>
<keyword evidence="3" id="KW-1185">Reference proteome</keyword>
<sequence>MSEGSYLVELVRWNIKNDGTDAVNTSKGLNDALSWAAQQGYSEVVLPNGTYLIDENNPIQPQSYMTFNLGGATLRIRDNSLPGYAIVSFRNKQKYSRVTNGKIEGDRYTHNYSSGGTHEFGLGVEMKYGGQYITLDNLEIFHTTGDAILGITSFGGIGGNFPKLAGNLELGGVNTLNGTLTSDSNRIRSKVNIPMIPQITNLGYFGLYGDSYGGIGSEITTNTYDVVFYKNDDTFLSSKTNLHFFDEVEVPIGASYAKVILHQATIPSVSGNTILIRTPEFPKHVYIEKCNLHHCRRLGIAICGMKHCYVSKCEIHHISGTAPQGAIAIEDGYDINQYIFLDSNDIYDNKSYNIIAVAGKHISITNSRVQGGIFTINSGVDKATIEKNYFHNCDPVLTGDALFSNNHLYRCRMRLPGKAEALIDNCFFHNSPLNFGKQKAYVAQINNCKFLFDNDFYVASINPGAPLIFSVEPQSISNCIFEGSGREAFTVVPIGAHDWILSNVSFINTRHKENRPTGLPPGVYTGCTFINSGRLEEISGGGKYEFSNCYFNWDSHTLFYMGTDKKINSFKVNNSYFFNPASSDSAFLLNGKWGNLQFSGNIFHYQNGSSNFMIGIRNTMVADQILLTDNTFMTSISMVSVSADNSPTIPLIFKDNNLIKSQVKLHNNHIKLNNLINNIFYP</sequence>
<dbReference type="InterPro" id="IPR012334">
    <property type="entry name" value="Pectin_lyas_fold"/>
</dbReference>
<dbReference type="InterPro" id="IPR039448">
    <property type="entry name" value="Beta_helix"/>
</dbReference>
<dbReference type="Gene3D" id="2.160.20.10">
    <property type="entry name" value="Single-stranded right-handed beta-helix, Pectin lyase-like"/>
    <property type="match status" value="2"/>
</dbReference>
<dbReference type="EMBL" id="WEIO01000002">
    <property type="protein sequence ID" value="KAB7708181.1"/>
    <property type="molecule type" value="Genomic_DNA"/>
</dbReference>
<evidence type="ECO:0000259" key="1">
    <source>
        <dbReference type="Pfam" id="PF13229"/>
    </source>
</evidence>
<comment type="caution">
    <text evidence="2">The sequence shown here is derived from an EMBL/GenBank/DDBJ whole genome shotgun (WGS) entry which is preliminary data.</text>
</comment>
<evidence type="ECO:0000313" key="3">
    <source>
        <dbReference type="Proteomes" id="UP000429595"/>
    </source>
</evidence>
<feature type="domain" description="Right handed beta helix" evidence="1">
    <location>
        <begin position="285"/>
        <end position="394"/>
    </location>
</feature>
<dbReference type="RefSeq" id="WP_152150166.1">
    <property type="nucleotide sequence ID" value="NZ_WEIO01000002.1"/>
</dbReference>
<dbReference type="InterPro" id="IPR011050">
    <property type="entry name" value="Pectin_lyase_fold/virulence"/>
</dbReference>
<organism evidence="2 3">
    <name type="scientific">Bacillus aerolatus</name>
    <dbReference type="NCBI Taxonomy" id="2653354"/>
    <lineage>
        <taxon>Bacteria</taxon>
        <taxon>Bacillati</taxon>
        <taxon>Bacillota</taxon>
        <taxon>Bacilli</taxon>
        <taxon>Bacillales</taxon>
        <taxon>Bacillaceae</taxon>
        <taxon>Bacillus</taxon>
    </lineage>
</organism>
<name>A0A6I1FIB9_9BACI</name>
<reference evidence="2 3" key="1">
    <citation type="submission" date="2019-10" db="EMBL/GenBank/DDBJ databases">
        <title>Bacillus aerolatum sp. nov., isolated from bioaerosol of sport playgrounds.</title>
        <authorList>
            <person name="Chen P."/>
            <person name="Zhang G."/>
        </authorList>
    </citation>
    <scope>NUCLEOTIDE SEQUENCE [LARGE SCALE GENOMIC DNA]</scope>
    <source>
        <strain evidence="2 3">CX253</strain>
    </source>
</reference>
<gene>
    <name evidence="2" type="ORF">F9802_05615</name>
</gene>
<dbReference type="AlphaFoldDB" id="A0A6I1FIB9"/>
<dbReference type="SUPFAM" id="SSF51126">
    <property type="entry name" value="Pectin lyase-like"/>
    <property type="match status" value="2"/>
</dbReference>